<dbReference type="Pfam" id="PF02353">
    <property type="entry name" value="CMAS"/>
    <property type="match status" value="1"/>
</dbReference>
<dbReference type="InterPro" id="IPR003333">
    <property type="entry name" value="CMAS"/>
</dbReference>
<evidence type="ECO:0000313" key="6">
    <source>
        <dbReference type="EMBL" id="GKY87057.1"/>
    </source>
</evidence>
<comment type="caution">
    <text evidence="6">The sequence shown here is derived from an EMBL/GenBank/DDBJ whole genome shotgun (WGS) entry which is preliminary data.</text>
</comment>
<reference evidence="6" key="1">
    <citation type="journal article" date="2023" name="Int. J. Syst. Evol. Microbiol.">
        <title>Sinisalibacter aestuarii sp. nov., isolated from estuarine sediment of the Arakawa River.</title>
        <authorList>
            <person name="Arafat S.T."/>
            <person name="Hirano S."/>
            <person name="Sato A."/>
            <person name="Takeuchi K."/>
            <person name="Yasuda T."/>
            <person name="Terahara T."/>
            <person name="Hamada M."/>
            <person name="Kobayashi T."/>
        </authorList>
    </citation>
    <scope>NUCLEOTIDE SEQUENCE</scope>
    <source>
        <strain evidence="6">B-399</strain>
    </source>
</reference>
<keyword evidence="4" id="KW-0949">S-adenosyl-L-methionine</keyword>
<organism evidence="6 7">
    <name type="scientific">Sinisalibacter aestuarii</name>
    <dbReference type="NCBI Taxonomy" id="2949426"/>
    <lineage>
        <taxon>Bacteria</taxon>
        <taxon>Pseudomonadati</taxon>
        <taxon>Pseudomonadota</taxon>
        <taxon>Alphaproteobacteria</taxon>
        <taxon>Rhodobacterales</taxon>
        <taxon>Roseobacteraceae</taxon>
        <taxon>Sinisalibacter</taxon>
    </lineage>
</organism>
<sequence length="381" mass="43539">MPNGTCIRAGDNTGEPVVVRIENEKFVRRLLLDPDMALGEGYMNGDLTVAGDDIYGLLDLAIRNISLGHSNWLRRNLLRSRVALRRFAQHNPIRRAHRNVAHHYDLSGELYSLFLDADRQYSCAYFRSPDVTLEQAQKDKKAHIARKLLIEPGMSVLDIGCGWGGMGLTLAEDHGATVTGVTLSAEQHKVACARASAAGLQDRVAFRLEDYRDVRETFDRIVSVGMFEHVGVPHYREFFRNLRERLSDDGVALLHTIGRSDRPGITNPWIAKYIFPGGYCPAMSEVMKAIEKEGLIVTDVEVLRIHYAETLRHWRDRFEANIDRVREIYDDRFCRMWRFYLIGSELSFRHDDQVVFQIQLTKNLNAAPITRDYMTANDRAT</sequence>
<evidence type="ECO:0000256" key="4">
    <source>
        <dbReference type="ARBA" id="ARBA00022691"/>
    </source>
</evidence>
<accession>A0ABQ5LPX9</accession>
<gene>
    <name evidence="6" type="ORF">STA1M1_09260</name>
</gene>
<evidence type="ECO:0000256" key="5">
    <source>
        <dbReference type="ARBA" id="ARBA00023098"/>
    </source>
</evidence>
<comment type="similarity">
    <text evidence="1">Belongs to the CFA/CMAS family.</text>
</comment>
<dbReference type="SUPFAM" id="SSF53335">
    <property type="entry name" value="S-adenosyl-L-methionine-dependent methyltransferases"/>
    <property type="match status" value="1"/>
</dbReference>
<evidence type="ECO:0000313" key="7">
    <source>
        <dbReference type="Proteomes" id="UP001144205"/>
    </source>
</evidence>
<dbReference type="PANTHER" id="PTHR43667">
    <property type="entry name" value="CYCLOPROPANE-FATTY-ACYL-PHOSPHOLIPID SYNTHASE"/>
    <property type="match status" value="1"/>
</dbReference>
<keyword evidence="3" id="KW-0808">Transferase</keyword>
<keyword evidence="7" id="KW-1185">Reference proteome</keyword>
<dbReference type="PIRSF" id="PIRSF003085">
    <property type="entry name" value="CMAS"/>
    <property type="match status" value="1"/>
</dbReference>
<dbReference type="CDD" id="cd02440">
    <property type="entry name" value="AdoMet_MTases"/>
    <property type="match status" value="1"/>
</dbReference>
<dbReference type="Gene3D" id="3.40.50.150">
    <property type="entry name" value="Vaccinia Virus protein VP39"/>
    <property type="match status" value="1"/>
</dbReference>
<dbReference type="InterPro" id="IPR050723">
    <property type="entry name" value="CFA/CMAS"/>
</dbReference>
<proteinExistence type="inferred from homology"/>
<keyword evidence="5" id="KW-0443">Lipid metabolism</keyword>
<evidence type="ECO:0000256" key="2">
    <source>
        <dbReference type="ARBA" id="ARBA00022603"/>
    </source>
</evidence>
<protein>
    <submittedName>
        <fullName evidence="6">Cyclopropane-fatty-acyl-phospholipid synthase</fullName>
    </submittedName>
</protein>
<name>A0ABQ5LPX9_9RHOB</name>
<dbReference type="EMBL" id="BROH01000001">
    <property type="protein sequence ID" value="GKY87057.1"/>
    <property type="molecule type" value="Genomic_DNA"/>
</dbReference>
<dbReference type="PANTHER" id="PTHR43667:SF1">
    <property type="entry name" value="CYCLOPROPANE-FATTY-ACYL-PHOSPHOLIPID SYNTHASE"/>
    <property type="match status" value="1"/>
</dbReference>
<dbReference type="InterPro" id="IPR029063">
    <property type="entry name" value="SAM-dependent_MTases_sf"/>
</dbReference>
<evidence type="ECO:0000256" key="3">
    <source>
        <dbReference type="ARBA" id="ARBA00022679"/>
    </source>
</evidence>
<keyword evidence="2" id="KW-0489">Methyltransferase</keyword>
<dbReference type="Proteomes" id="UP001144205">
    <property type="component" value="Unassembled WGS sequence"/>
</dbReference>
<evidence type="ECO:0000256" key="1">
    <source>
        <dbReference type="ARBA" id="ARBA00010815"/>
    </source>
</evidence>